<comment type="subcellular location">
    <subcellularLocation>
        <location evidence="5">Cytoplasm</location>
    </subcellularLocation>
    <text evidence="5">May associate with membranes.</text>
</comment>
<comment type="similarity">
    <text evidence="5">Belongs to the TRAFAC class OBG-HflX-like GTPase superfamily. HflX GTPase family.</text>
</comment>
<keyword evidence="6" id="KW-0175">Coiled coil</keyword>
<keyword evidence="9" id="KW-1185">Reference proteome</keyword>
<keyword evidence="3" id="KW-0460">Magnesium</keyword>
<keyword evidence="4 5" id="KW-0342">GTP-binding</keyword>
<dbReference type="Gene3D" id="6.10.250.2860">
    <property type="match status" value="1"/>
</dbReference>
<dbReference type="PROSITE" id="PS51705">
    <property type="entry name" value="G_HFLX"/>
    <property type="match status" value="1"/>
</dbReference>
<comment type="caution">
    <text evidence="8">The sequence shown here is derived from an EMBL/GenBank/DDBJ whole genome shotgun (WGS) entry which is preliminary data.</text>
</comment>
<evidence type="ECO:0000256" key="6">
    <source>
        <dbReference type="SAM" id="Coils"/>
    </source>
</evidence>
<dbReference type="InterPro" id="IPR025121">
    <property type="entry name" value="GTPase_HflX_N"/>
</dbReference>
<dbReference type="PANTHER" id="PTHR10229:SF0">
    <property type="entry name" value="GTP-BINDING PROTEIN 6-RELATED"/>
    <property type="match status" value="1"/>
</dbReference>
<dbReference type="PIRSF" id="PIRSF006809">
    <property type="entry name" value="GTP-binding_hflX_prd"/>
    <property type="match status" value="1"/>
</dbReference>
<dbReference type="Pfam" id="PF01926">
    <property type="entry name" value="MMR_HSR1"/>
    <property type="match status" value="1"/>
</dbReference>
<dbReference type="NCBIfam" id="TIGR03156">
    <property type="entry name" value="GTP_HflX"/>
    <property type="match status" value="1"/>
</dbReference>
<keyword evidence="2 5" id="KW-0547">Nucleotide-binding</keyword>
<dbReference type="InterPro" id="IPR016496">
    <property type="entry name" value="GTPase_HflX"/>
</dbReference>
<dbReference type="InterPro" id="IPR032305">
    <property type="entry name" value="GTP-bd_M"/>
</dbReference>
<dbReference type="SUPFAM" id="SSF52540">
    <property type="entry name" value="P-loop containing nucleoside triphosphate hydrolases"/>
    <property type="match status" value="1"/>
</dbReference>
<organism evidence="8 9">
    <name type="scientific">Geomicrobium sediminis</name>
    <dbReference type="NCBI Taxonomy" id="1347788"/>
    <lineage>
        <taxon>Bacteria</taxon>
        <taxon>Bacillati</taxon>
        <taxon>Bacillota</taxon>
        <taxon>Bacilli</taxon>
        <taxon>Bacillales</taxon>
        <taxon>Geomicrobium</taxon>
    </lineage>
</organism>
<evidence type="ECO:0000256" key="1">
    <source>
        <dbReference type="ARBA" id="ARBA00022723"/>
    </source>
</evidence>
<comment type="subunit">
    <text evidence="5">Monomer. Associates with the 50S ribosomal subunit.</text>
</comment>
<keyword evidence="1" id="KW-0479">Metal-binding</keyword>
<dbReference type="EMBL" id="JAFBEC010000004">
    <property type="protein sequence ID" value="MBM7632675.1"/>
    <property type="molecule type" value="Genomic_DNA"/>
</dbReference>
<dbReference type="Pfam" id="PF13167">
    <property type="entry name" value="GTP-bdg_N"/>
    <property type="match status" value="1"/>
</dbReference>
<dbReference type="InterPro" id="IPR030394">
    <property type="entry name" value="G_HFLX_dom"/>
</dbReference>
<accession>A0ABS2PB88</accession>
<sequence length="410" mass="46041">MERVIVVAVIEENEKEEEAQQSLEELKSLVHTAHGTVVHTETQNRKTAHVTSYVGSGKMEELKELVEEHEADVIIINGELSPRQGYTLSANTEAAVIDRTQLILDIFAERARTKEGRIQVELAQMTYLLPRLRGQGHSLSRLGGGIGTRGPGETKLETDRRHIQRRMDELKRELKRIVKHRQLLKNNKHQRLVPKVALVGYTNAGKTTLLNALTDEEAFAEDLLFATLDPLTREYRLPSGLHVAISDTVGFIRDLPTTLIAAFRSTLEEVSDSDLLLRVIDVTSPYMSEEQETIDTLLEELGATGIPSITVLNKYDRTNPIPNGVEQLKNPKVYISAKHKDNLDALNAQIEIALKEDMQAYTLTVDASEGKRLARLKTTTIVEHIEFDESDEVYTVTGFANRSHPEINQQ</sequence>
<protein>
    <recommendedName>
        <fullName evidence="5">GTPase HflX</fullName>
    </recommendedName>
    <alternativeName>
        <fullName evidence="5">GTP-binding protein HflX</fullName>
    </alternativeName>
</protein>
<evidence type="ECO:0000256" key="3">
    <source>
        <dbReference type="ARBA" id="ARBA00022842"/>
    </source>
</evidence>
<dbReference type="Proteomes" id="UP000741863">
    <property type="component" value="Unassembled WGS sequence"/>
</dbReference>
<dbReference type="Pfam" id="PF16360">
    <property type="entry name" value="GTP-bdg_M"/>
    <property type="match status" value="1"/>
</dbReference>
<dbReference type="Gene3D" id="3.40.50.11060">
    <property type="entry name" value="GTPase HflX, N-terminal domain"/>
    <property type="match status" value="1"/>
</dbReference>
<name>A0ABS2PB88_9BACL</name>
<evidence type="ECO:0000313" key="8">
    <source>
        <dbReference type="EMBL" id="MBM7632675.1"/>
    </source>
</evidence>
<reference evidence="8 9" key="1">
    <citation type="submission" date="2021-01" db="EMBL/GenBank/DDBJ databases">
        <title>Genomic Encyclopedia of Type Strains, Phase IV (KMG-IV): sequencing the most valuable type-strain genomes for metagenomic binning, comparative biology and taxonomic classification.</title>
        <authorList>
            <person name="Goeker M."/>
        </authorList>
    </citation>
    <scope>NUCLEOTIDE SEQUENCE [LARGE SCALE GENOMIC DNA]</scope>
    <source>
        <strain evidence="8 9">DSM 25540</strain>
    </source>
</reference>
<feature type="domain" description="Hflx-type G" evidence="7">
    <location>
        <begin position="194"/>
        <end position="358"/>
    </location>
</feature>
<dbReference type="RefSeq" id="WP_239575346.1">
    <property type="nucleotide sequence ID" value="NZ_JAFBEC010000004.1"/>
</dbReference>
<proteinExistence type="inferred from homology"/>
<dbReference type="InterPro" id="IPR027417">
    <property type="entry name" value="P-loop_NTPase"/>
</dbReference>
<feature type="coiled-coil region" evidence="6">
    <location>
        <begin position="153"/>
        <end position="187"/>
    </location>
</feature>
<evidence type="ECO:0000259" key="7">
    <source>
        <dbReference type="PROSITE" id="PS51705"/>
    </source>
</evidence>
<evidence type="ECO:0000313" key="9">
    <source>
        <dbReference type="Proteomes" id="UP000741863"/>
    </source>
</evidence>
<dbReference type="PRINTS" id="PR00326">
    <property type="entry name" value="GTP1OBG"/>
</dbReference>
<dbReference type="InterPro" id="IPR006073">
    <property type="entry name" value="GTP-bd"/>
</dbReference>
<keyword evidence="5" id="KW-0963">Cytoplasm</keyword>
<evidence type="ECO:0000256" key="5">
    <source>
        <dbReference type="HAMAP-Rule" id="MF_00900"/>
    </source>
</evidence>
<evidence type="ECO:0000256" key="2">
    <source>
        <dbReference type="ARBA" id="ARBA00022741"/>
    </source>
</evidence>
<dbReference type="Gene3D" id="3.40.50.300">
    <property type="entry name" value="P-loop containing nucleotide triphosphate hydrolases"/>
    <property type="match status" value="1"/>
</dbReference>
<dbReference type="InterPro" id="IPR042108">
    <property type="entry name" value="GTPase_HflX_N_sf"/>
</dbReference>
<gene>
    <name evidence="5" type="primary">hflX</name>
    <name evidence="8" type="ORF">JOD17_001769</name>
</gene>
<dbReference type="HAMAP" id="MF_00900">
    <property type="entry name" value="GTPase_HflX"/>
    <property type="match status" value="1"/>
</dbReference>
<comment type="function">
    <text evidence="5">GTPase that associates with the 50S ribosomal subunit and may have a role during protein synthesis or ribosome biogenesis.</text>
</comment>
<evidence type="ECO:0000256" key="4">
    <source>
        <dbReference type="ARBA" id="ARBA00023134"/>
    </source>
</evidence>
<dbReference type="PANTHER" id="PTHR10229">
    <property type="entry name" value="GTP-BINDING PROTEIN HFLX"/>
    <property type="match status" value="1"/>
</dbReference>
<dbReference type="CDD" id="cd01878">
    <property type="entry name" value="HflX"/>
    <property type="match status" value="1"/>
</dbReference>